<dbReference type="Pfam" id="PF12937">
    <property type="entry name" value="F-box-like"/>
    <property type="match status" value="1"/>
</dbReference>
<evidence type="ECO:0000259" key="1">
    <source>
        <dbReference type="Pfam" id="PF12937"/>
    </source>
</evidence>
<dbReference type="InParanoid" id="A0A409YWE4"/>
<organism evidence="2 3">
    <name type="scientific">Gymnopilus dilepis</name>
    <dbReference type="NCBI Taxonomy" id="231916"/>
    <lineage>
        <taxon>Eukaryota</taxon>
        <taxon>Fungi</taxon>
        <taxon>Dikarya</taxon>
        <taxon>Basidiomycota</taxon>
        <taxon>Agaricomycotina</taxon>
        <taxon>Agaricomycetes</taxon>
        <taxon>Agaricomycetidae</taxon>
        <taxon>Agaricales</taxon>
        <taxon>Agaricineae</taxon>
        <taxon>Hymenogastraceae</taxon>
        <taxon>Gymnopilus</taxon>
    </lineage>
</organism>
<dbReference type="Gene3D" id="1.20.1280.50">
    <property type="match status" value="1"/>
</dbReference>
<evidence type="ECO:0000313" key="3">
    <source>
        <dbReference type="Proteomes" id="UP000284706"/>
    </source>
</evidence>
<dbReference type="InterPro" id="IPR036047">
    <property type="entry name" value="F-box-like_dom_sf"/>
</dbReference>
<keyword evidence="3" id="KW-1185">Reference proteome</keyword>
<evidence type="ECO:0000313" key="2">
    <source>
        <dbReference type="EMBL" id="PPR07310.1"/>
    </source>
</evidence>
<reference evidence="2 3" key="1">
    <citation type="journal article" date="2018" name="Evol. Lett.">
        <title>Horizontal gene cluster transfer increased hallucinogenic mushroom diversity.</title>
        <authorList>
            <person name="Reynolds H.T."/>
            <person name="Vijayakumar V."/>
            <person name="Gluck-Thaler E."/>
            <person name="Korotkin H.B."/>
            <person name="Matheny P.B."/>
            <person name="Slot J.C."/>
        </authorList>
    </citation>
    <scope>NUCLEOTIDE SEQUENCE [LARGE SCALE GENOMIC DNA]</scope>
    <source>
        <strain evidence="2 3">SRW20</strain>
    </source>
</reference>
<dbReference type="OrthoDB" id="2917243at2759"/>
<feature type="domain" description="F-box" evidence="1">
    <location>
        <begin position="19"/>
        <end position="67"/>
    </location>
</feature>
<gene>
    <name evidence="2" type="ORF">CVT26_013749</name>
</gene>
<dbReference type="Proteomes" id="UP000284706">
    <property type="component" value="Unassembled WGS sequence"/>
</dbReference>
<accession>A0A409YWE4</accession>
<proteinExistence type="predicted"/>
<comment type="caution">
    <text evidence="2">The sequence shown here is derived from an EMBL/GenBank/DDBJ whole genome shotgun (WGS) entry which is preliminary data.</text>
</comment>
<protein>
    <recommendedName>
        <fullName evidence="1">F-box domain-containing protein</fullName>
    </recommendedName>
</protein>
<dbReference type="STRING" id="231916.A0A409YWE4"/>
<name>A0A409YWE4_9AGAR</name>
<dbReference type="AlphaFoldDB" id="A0A409YWE4"/>
<dbReference type="SUPFAM" id="SSF81383">
    <property type="entry name" value="F-box domain"/>
    <property type="match status" value="1"/>
</dbReference>
<dbReference type="EMBL" id="NHYE01000138">
    <property type="protein sequence ID" value="PPR07310.1"/>
    <property type="molecule type" value="Genomic_DNA"/>
</dbReference>
<dbReference type="InterPro" id="IPR001810">
    <property type="entry name" value="F-box_dom"/>
</dbReference>
<sequence>MVENLALSADWVIRQVSSDVWRHIFGHLYQELRDSELPHAILYLSHVCSSWRAIVNNAPELWTRIYIKIFPPDCCVKIKLELLYLALQNSREIPLNMTFVADDSSSANARLVIEAGKLFFGAVKRANSLEMHGMEGFPWKEIEADIRTGETLETLSEIQKVPYNAETGGSQIWRNLATSDCAKLLRAEMPIPDHESTHLQGVRQTQEFVEVCGGGVRQTQEFVEVCGGVRTPPQTFLNLDKYF</sequence>